<reference evidence="3" key="1">
    <citation type="submission" date="2024-01" db="EMBL/GenBank/DDBJ databases">
        <authorList>
            <person name="Webb A."/>
        </authorList>
    </citation>
    <scope>NUCLEOTIDE SEQUENCE</scope>
    <source>
        <strain evidence="3">Pm1</strain>
    </source>
</reference>
<evidence type="ECO:0008006" key="5">
    <source>
        <dbReference type="Google" id="ProtNLM"/>
    </source>
</evidence>
<feature type="compositionally biased region" description="Acidic residues" evidence="1">
    <location>
        <begin position="47"/>
        <end position="72"/>
    </location>
</feature>
<evidence type="ECO:0000256" key="1">
    <source>
        <dbReference type="SAM" id="MobiDB-lite"/>
    </source>
</evidence>
<proteinExistence type="predicted"/>
<keyword evidence="2" id="KW-1133">Transmembrane helix</keyword>
<feature type="region of interest" description="Disordered" evidence="1">
    <location>
        <begin position="41"/>
        <end position="87"/>
    </location>
</feature>
<name>A0AAV1TFR9_9STRA</name>
<dbReference type="Proteomes" id="UP001162060">
    <property type="component" value="Unassembled WGS sequence"/>
</dbReference>
<feature type="transmembrane region" description="Helical" evidence="2">
    <location>
        <begin position="151"/>
        <end position="172"/>
    </location>
</feature>
<accession>A0AAV1TFR9</accession>
<keyword evidence="2" id="KW-0812">Transmembrane</keyword>
<feature type="transmembrane region" description="Helical" evidence="2">
    <location>
        <begin position="111"/>
        <end position="131"/>
    </location>
</feature>
<evidence type="ECO:0000256" key="2">
    <source>
        <dbReference type="SAM" id="Phobius"/>
    </source>
</evidence>
<keyword evidence="2" id="KW-0472">Membrane</keyword>
<sequence>MLTRSRAKASKQPVFIDDKWNDAYIQTKDEQIDAMLAADASGRRWDELEEENSANDSSEDDDDDDGAGDGDDDVWHSDSDESEDNEDDWLVRPGALTAPSLAQQWLASGSWLQNVVWTLAVVTVAPILLYVSVPHHTETLWPLQSPRLAGTLLKVLLNVLTLSAVVMALYGASCSSKPLTLSAVTNWRQVHVEAPTECAERLLDGGKGLLMLVKEVLAVGLSSDAPLGQLDDSVWTLVMSIDGYVVRQLLLVVAGVLVTVTCFHRLWTKILVLLLAVSILALNVMKELKMQQRAAVEIFSLDPTFAFVNESIFVAIDGQNLEDGGSIAWAPYWGGVQQNKAQLCSKHYPQQLSNGGVLTTFGRVNEYIPCYLSAMETASAVIVDGEIQPSEAFQCFESIRLRVKDQKSVPGWSLTQHEEEAMPMKKHEL</sequence>
<feature type="transmembrane region" description="Helical" evidence="2">
    <location>
        <begin position="266"/>
        <end position="285"/>
    </location>
</feature>
<feature type="transmembrane region" description="Helical" evidence="2">
    <location>
        <begin position="244"/>
        <end position="260"/>
    </location>
</feature>
<evidence type="ECO:0000313" key="3">
    <source>
        <dbReference type="EMBL" id="CAK7915250.1"/>
    </source>
</evidence>
<comment type="caution">
    <text evidence="3">The sequence shown here is derived from an EMBL/GenBank/DDBJ whole genome shotgun (WGS) entry which is preliminary data.</text>
</comment>
<evidence type="ECO:0000313" key="4">
    <source>
        <dbReference type="Proteomes" id="UP001162060"/>
    </source>
</evidence>
<dbReference type="AlphaFoldDB" id="A0AAV1TFR9"/>
<organism evidence="3 4">
    <name type="scientific">Peronospora matthiolae</name>
    <dbReference type="NCBI Taxonomy" id="2874970"/>
    <lineage>
        <taxon>Eukaryota</taxon>
        <taxon>Sar</taxon>
        <taxon>Stramenopiles</taxon>
        <taxon>Oomycota</taxon>
        <taxon>Peronosporomycetes</taxon>
        <taxon>Peronosporales</taxon>
        <taxon>Peronosporaceae</taxon>
        <taxon>Peronospora</taxon>
    </lineage>
</organism>
<protein>
    <recommendedName>
        <fullName evidence="5">Transmembrane protein</fullName>
    </recommendedName>
</protein>
<gene>
    <name evidence="3" type="ORF">PM001_LOCUS5145</name>
</gene>
<dbReference type="EMBL" id="CAKLBY020000042">
    <property type="protein sequence ID" value="CAK7915250.1"/>
    <property type="molecule type" value="Genomic_DNA"/>
</dbReference>